<gene>
    <name evidence="10" type="ORF">BU26DRAFT_506579</name>
</gene>
<dbReference type="GO" id="GO:0016052">
    <property type="term" value="P:carbohydrate catabolic process"/>
    <property type="evidence" value="ECO:0007669"/>
    <property type="project" value="TreeGrafter"/>
</dbReference>
<sequence length="324" mass="34746">MHGSGRFATVLGRHGKAQKDQGKKPNCRLTPDPAHHSGTLSREIESLPKTLRSEEHVIFKLPASIIRIFLSFCSSLTQRFRQSAATESTTRQSYSEFWHWHCIRCLTCAASQPRTGLSVEQRIAVPNGPDLDPRQPIPIPDALAKFPSGPLNQFLRIISILHKGAAAPDAVGEILTPLQQGLANAGTTEPGNVGLVAGLRFFDVLAKQLGGKSLSVQGIEYPATFAGFNRNGTDGGPSIYSQGALVVRSTAPSLPAETMAKINSVLPFGDLRNRAAITRAEGKILTVCHENDAMCSGGFVAVERLACIEDAGTAARFVIQEAQV</sequence>
<dbReference type="EMBL" id="ML987197">
    <property type="protein sequence ID" value="KAF2247318.1"/>
    <property type="molecule type" value="Genomic_DNA"/>
</dbReference>
<dbReference type="InterPro" id="IPR029058">
    <property type="entry name" value="AB_hydrolase_fold"/>
</dbReference>
<dbReference type="Proteomes" id="UP000800094">
    <property type="component" value="Unassembled WGS sequence"/>
</dbReference>
<dbReference type="PANTHER" id="PTHR48250">
    <property type="entry name" value="CUTINASE 2-RELATED"/>
    <property type="match status" value="1"/>
</dbReference>
<evidence type="ECO:0000256" key="3">
    <source>
        <dbReference type="ARBA" id="ARBA00022487"/>
    </source>
</evidence>
<dbReference type="GeneID" id="54580257"/>
<keyword evidence="11" id="KW-1185">Reference proteome</keyword>
<dbReference type="InterPro" id="IPR011150">
    <property type="entry name" value="Cutinase_monf"/>
</dbReference>
<dbReference type="PANTHER" id="PTHR48250:SF2">
    <property type="entry name" value="CUTINASE"/>
    <property type="match status" value="1"/>
</dbReference>
<evidence type="ECO:0000313" key="11">
    <source>
        <dbReference type="Proteomes" id="UP000800094"/>
    </source>
</evidence>
<evidence type="ECO:0000256" key="4">
    <source>
        <dbReference type="ARBA" id="ARBA00022729"/>
    </source>
</evidence>
<dbReference type="SMART" id="SM01110">
    <property type="entry name" value="Cutinase"/>
    <property type="match status" value="1"/>
</dbReference>
<evidence type="ECO:0000256" key="8">
    <source>
        <dbReference type="PIRSR" id="PIRSR611150-2"/>
    </source>
</evidence>
<dbReference type="InterPro" id="IPR000675">
    <property type="entry name" value="Cutinase/axe"/>
</dbReference>
<feature type="disulfide bond" evidence="8">
    <location>
        <begin position="288"/>
        <end position="295"/>
    </location>
</feature>
<reference evidence="10" key="1">
    <citation type="journal article" date="2020" name="Stud. Mycol.">
        <title>101 Dothideomycetes genomes: a test case for predicting lifestyles and emergence of pathogens.</title>
        <authorList>
            <person name="Haridas S."/>
            <person name="Albert R."/>
            <person name="Binder M."/>
            <person name="Bloem J."/>
            <person name="Labutti K."/>
            <person name="Salamov A."/>
            <person name="Andreopoulos B."/>
            <person name="Baker S."/>
            <person name="Barry K."/>
            <person name="Bills G."/>
            <person name="Bluhm B."/>
            <person name="Cannon C."/>
            <person name="Castanera R."/>
            <person name="Culley D."/>
            <person name="Daum C."/>
            <person name="Ezra D."/>
            <person name="Gonzalez J."/>
            <person name="Henrissat B."/>
            <person name="Kuo A."/>
            <person name="Liang C."/>
            <person name="Lipzen A."/>
            <person name="Lutzoni F."/>
            <person name="Magnuson J."/>
            <person name="Mondo S."/>
            <person name="Nolan M."/>
            <person name="Ohm R."/>
            <person name="Pangilinan J."/>
            <person name="Park H.-J."/>
            <person name="Ramirez L."/>
            <person name="Alfaro M."/>
            <person name="Sun H."/>
            <person name="Tritt A."/>
            <person name="Yoshinaga Y."/>
            <person name="Zwiers L.-H."/>
            <person name="Turgeon B."/>
            <person name="Goodwin S."/>
            <person name="Spatafora J."/>
            <person name="Crous P."/>
            <person name="Grigoriev I."/>
        </authorList>
    </citation>
    <scope>NUCLEOTIDE SEQUENCE</scope>
    <source>
        <strain evidence="10">CBS 122368</strain>
    </source>
</reference>
<evidence type="ECO:0000256" key="7">
    <source>
        <dbReference type="ARBA" id="ARBA00034045"/>
    </source>
</evidence>
<feature type="region of interest" description="Disordered" evidence="9">
    <location>
        <begin position="1"/>
        <end position="42"/>
    </location>
</feature>
<organism evidence="10 11">
    <name type="scientific">Trematosphaeria pertusa</name>
    <dbReference type="NCBI Taxonomy" id="390896"/>
    <lineage>
        <taxon>Eukaryota</taxon>
        <taxon>Fungi</taxon>
        <taxon>Dikarya</taxon>
        <taxon>Ascomycota</taxon>
        <taxon>Pezizomycotina</taxon>
        <taxon>Dothideomycetes</taxon>
        <taxon>Pleosporomycetidae</taxon>
        <taxon>Pleosporales</taxon>
        <taxon>Massarineae</taxon>
        <taxon>Trematosphaeriaceae</taxon>
        <taxon>Trematosphaeria</taxon>
    </lineage>
</organism>
<evidence type="ECO:0000256" key="1">
    <source>
        <dbReference type="ARBA" id="ARBA00007534"/>
    </source>
</evidence>
<dbReference type="GO" id="GO:0005576">
    <property type="term" value="C:extracellular region"/>
    <property type="evidence" value="ECO:0007669"/>
    <property type="project" value="InterPro"/>
</dbReference>
<evidence type="ECO:0000256" key="2">
    <source>
        <dbReference type="ARBA" id="ARBA00013095"/>
    </source>
</evidence>
<protein>
    <recommendedName>
        <fullName evidence="2">cutinase</fullName>
        <ecNumber evidence="2">3.1.1.74</ecNumber>
    </recommendedName>
</protein>
<dbReference type="SUPFAM" id="SSF53474">
    <property type="entry name" value="alpha/beta-Hydrolases"/>
    <property type="match status" value="1"/>
</dbReference>
<dbReference type="Pfam" id="PF01083">
    <property type="entry name" value="Cutinase"/>
    <property type="match status" value="1"/>
</dbReference>
<dbReference type="OrthoDB" id="2975078at2759"/>
<name>A0A6A6IB80_9PLEO</name>
<evidence type="ECO:0000256" key="9">
    <source>
        <dbReference type="SAM" id="MobiDB-lite"/>
    </source>
</evidence>
<keyword evidence="6 8" id="KW-1015">Disulfide bond</keyword>
<dbReference type="AlphaFoldDB" id="A0A6A6IB80"/>
<comment type="similarity">
    <text evidence="1">Belongs to the cutinase family.</text>
</comment>
<dbReference type="Gene3D" id="3.40.50.1820">
    <property type="entry name" value="alpha/beta hydrolase"/>
    <property type="match status" value="2"/>
</dbReference>
<accession>A0A6A6IB80</accession>
<dbReference type="RefSeq" id="XP_033682322.1">
    <property type="nucleotide sequence ID" value="XM_033826927.1"/>
</dbReference>
<dbReference type="EC" id="3.1.1.74" evidence="2"/>
<keyword evidence="5" id="KW-0378">Hydrolase</keyword>
<keyword evidence="4" id="KW-0732">Signal</keyword>
<evidence type="ECO:0000256" key="5">
    <source>
        <dbReference type="ARBA" id="ARBA00022801"/>
    </source>
</evidence>
<evidence type="ECO:0000256" key="6">
    <source>
        <dbReference type="ARBA" id="ARBA00023157"/>
    </source>
</evidence>
<evidence type="ECO:0000313" key="10">
    <source>
        <dbReference type="EMBL" id="KAF2247318.1"/>
    </source>
</evidence>
<proteinExistence type="inferred from homology"/>
<comment type="catalytic activity">
    <reaction evidence="7">
        <text>cutin + H2O = cutin monomers.</text>
        <dbReference type="EC" id="3.1.1.74"/>
    </reaction>
</comment>
<keyword evidence="3" id="KW-0719">Serine esterase</keyword>
<dbReference type="GO" id="GO:0050525">
    <property type="term" value="F:cutinase activity"/>
    <property type="evidence" value="ECO:0007669"/>
    <property type="project" value="UniProtKB-EC"/>
</dbReference>